<name>A0A502DHJ4_9BURK</name>
<dbReference type="PANTHER" id="PTHR43386">
    <property type="entry name" value="OLIGOPEPTIDE TRANSPORT SYSTEM PERMEASE PROTEIN APPC"/>
    <property type="match status" value="1"/>
</dbReference>
<feature type="transmembrane region" description="Helical" evidence="7">
    <location>
        <begin position="114"/>
        <end position="137"/>
    </location>
</feature>
<dbReference type="GO" id="GO:0005886">
    <property type="term" value="C:plasma membrane"/>
    <property type="evidence" value="ECO:0007669"/>
    <property type="project" value="UniProtKB-SubCell"/>
</dbReference>
<dbReference type="PANTHER" id="PTHR43386:SF1">
    <property type="entry name" value="D,D-DIPEPTIDE TRANSPORT SYSTEM PERMEASE PROTEIN DDPC-RELATED"/>
    <property type="match status" value="1"/>
</dbReference>
<evidence type="ECO:0000259" key="8">
    <source>
        <dbReference type="PROSITE" id="PS50928"/>
    </source>
</evidence>
<dbReference type="InterPro" id="IPR000515">
    <property type="entry name" value="MetI-like"/>
</dbReference>
<feature type="transmembrane region" description="Helical" evidence="7">
    <location>
        <begin position="244"/>
        <end position="267"/>
    </location>
</feature>
<evidence type="ECO:0000256" key="6">
    <source>
        <dbReference type="ARBA" id="ARBA00023136"/>
    </source>
</evidence>
<dbReference type="AlphaFoldDB" id="A0A502DHJ4"/>
<protein>
    <submittedName>
        <fullName evidence="9">ABC transporter permease</fullName>
    </submittedName>
</protein>
<evidence type="ECO:0000256" key="2">
    <source>
        <dbReference type="ARBA" id="ARBA00022448"/>
    </source>
</evidence>
<keyword evidence="2 7" id="KW-0813">Transport</keyword>
<comment type="subcellular location">
    <subcellularLocation>
        <location evidence="1 7">Cell membrane</location>
        <topology evidence="1 7">Multi-pass membrane protein</topology>
    </subcellularLocation>
</comment>
<feature type="domain" description="ABC transmembrane type-1" evidence="8">
    <location>
        <begin position="78"/>
        <end position="267"/>
    </location>
</feature>
<keyword evidence="5 7" id="KW-1133">Transmembrane helix</keyword>
<dbReference type="PROSITE" id="PS50928">
    <property type="entry name" value="ABC_TM1"/>
    <property type="match status" value="1"/>
</dbReference>
<dbReference type="Proteomes" id="UP000319212">
    <property type="component" value="Unassembled WGS sequence"/>
</dbReference>
<evidence type="ECO:0000256" key="7">
    <source>
        <dbReference type="RuleBase" id="RU363032"/>
    </source>
</evidence>
<evidence type="ECO:0000256" key="3">
    <source>
        <dbReference type="ARBA" id="ARBA00022475"/>
    </source>
</evidence>
<dbReference type="RefSeq" id="WP_140845082.1">
    <property type="nucleotide sequence ID" value="NZ_RCZI01000009.1"/>
</dbReference>
<dbReference type="InterPro" id="IPR050366">
    <property type="entry name" value="BP-dependent_transpt_permease"/>
</dbReference>
<dbReference type="Pfam" id="PF00528">
    <property type="entry name" value="BPD_transp_1"/>
    <property type="match status" value="1"/>
</dbReference>
<dbReference type="Gene3D" id="1.10.3720.10">
    <property type="entry name" value="MetI-like"/>
    <property type="match status" value="1"/>
</dbReference>
<feature type="transmembrane region" description="Helical" evidence="7">
    <location>
        <begin position="143"/>
        <end position="160"/>
    </location>
</feature>
<keyword evidence="3" id="KW-1003">Cell membrane</keyword>
<evidence type="ECO:0000313" key="10">
    <source>
        <dbReference type="Proteomes" id="UP000319212"/>
    </source>
</evidence>
<evidence type="ECO:0000256" key="4">
    <source>
        <dbReference type="ARBA" id="ARBA00022692"/>
    </source>
</evidence>
<dbReference type="CDD" id="cd06261">
    <property type="entry name" value="TM_PBP2"/>
    <property type="match status" value="1"/>
</dbReference>
<evidence type="ECO:0000256" key="5">
    <source>
        <dbReference type="ARBA" id="ARBA00022989"/>
    </source>
</evidence>
<accession>A0A502DHJ4</accession>
<feature type="transmembrane region" description="Helical" evidence="7">
    <location>
        <begin position="199"/>
        <end position="224"/>
    </location>
</feature>
<organism evidence="9 10">
    <name type="scientific">Variovorax guangxiensis</name>
    <dbReference type="NCBI Taxonomy" id="1775474"/>
    <lineage>
        <taxon>Bacteria</taxon>
        <taxon>Pseudomonadati</taxon>
        <taxon>Pseudomonadota</taxon>
        <taxon>Betaproteobacteria</taxon>
        <taxon>Burkholderiales</taxon>
        <taxon>Comamonadaceae</taxon>
        <taxon>Variovorax</taxon>
    </lineage>
</organism>
<dbReference type="EMBL" id="RCZI01000009">
    <property type="protein sequence ID" value="TPG23566.1"/>
    <property type="molecule type" value="Genomic_DNA"/>
</dbReference>
<dbReference type="GO" id="GO:0055085">
    <property type="term" value="P:transmembrane transport"/>
    <property type="evidence" value="ECO:0007669"/>
    <property type="project" value="InterPro"/>
</dbReference>
<evidence type="ECO:0000256" key="1">
    <source>
        <dbReference type="ARBA" id="ARBA00004651"/>
    </source>
</evidence>
<comment type="caution">
    <text evidence="9">The sequence shown here is derived from an EMBL/GenBank/DDBJ whole genome shotgun (WGS) entry which is preliminary data.</text>
</comment>
<reference evidence="9 10" key="1">
    <citation type="journal article" date="2019" name="Environ. Microbiol.">
        <title>Species interactions and distinct microbial communities in high Arctic permafrost affected cryosols are associated with the CH4 and CO2 gas fluxes.</title>
        <authorList>
            <person name="Altshuler I."/>
            <person name="Hamel J."/>
            <person name="Turney S."/>
            <person name="Magnuson E."/>
            <person name="Levesque R."/>
            <person name="Greer C."/>
            <person name="Whyte L.G."/>
        </authorList>
    </citation>
    <scope>NUCLEOTIDE SEQUENCE [LARGE SCALE GENOMIC DNA]</scope>
    <source>
        <strain evidence="9 10">S06.C</strain>
    </source>
</reference>
<gene>
    <name evidence="9" type="ORF">EAH82_20400</name>
</gene>
<dbReference type="SUPFAM" id="SSF161098">
    <property type="entry name" value="MetI-like"/>
    <property type="match status" value="1"/>
</dbReference>
<keyword evidence="4 7" id="KW-0812">Transmembrane</keyword>
<sequence>MADRSPVRSPLSRALWRMGLPLVWLAVVFVCAFGADVMPFPPPSDMDFAAAEQGPSLAHPLGADLDGRDVLSRLAHGARISLTVSLVAPLIGLVIGTVLGLLSAYYSGLVRTGILAVLDAMLAFPSLVFALALTVVLGPSVQNVTLALGIMSVPAFARIARANALPLMSREFVLAARTAGAGDAYIMFREILPNMVMSLLTYALTMMSIMIVAEGSLSFLGVGVPPPTPSWGSMIAEGRESLERVPHVSMIPAAAMFLTVLSLNLLGDSLRQLKSGKSGGLS</sequence>
<evidence type="ECO:0000313" key="9">
    <source>
        <dbReference type="EMBL" id="TPG23566.1"/>
    </source>
</evidence>
<keyword evidence="6 7" id="KW-0472">Membrane</keyword>
<comment type="similarity">
    <text evidence="7">Belongs to the binding-protein-dependent transport system permease family.</text>
</comment>
<dbReference type="InterPro" id="IPR035906">
    <property type="entry name" value="MetI-like_sf"/>
</dbReference>
<feature type="transmembrane region" description="Helical" evidence="7">
    <location>
        <begin position="80"/>
        <end position="102"/>
    </location>
</feature>
<dbReference type="OrthoDB" id="9783218at2"/>
<proteinExistence type="inferred from homology"/>